<protein>
    <submittedName>
        <fullName evidence="1">Uncharacterized protein</fullName>
    </submittedName>
</protein>
<organism evidence="1 2">
    <name type="scientific">Citrobacter phage Margaery</name>
    <dbReference type="NCBI Taxonomy" id="1701810"/>
    <lineage>
        <taxon>Viruses</taxon>
        <taxon>Duplodnaviria</taxon>
        <taxon>Heunggongvirae</taxon>
        <taxon>Uroviricota</taxon>
        <taxon>Caudoviricetes</taxon>
        <taxon>Pantevenvirales</taxon>
        <taxon>Straboviridae</taxon>
        <taxon>Pseudotevenvirus</taxon>
        <taxon>Pseudotevenvirus margaery</taxon>
    </lineage>
</organism>
<name>A0A0M4R4B1_9CAUD</name>
<dbReference type="Proteomes" id="UP000201970">
    <property type="component" value="Segment"/>
</dbReference>
<dbReference type="KEGG" id="vg:26647273"/>
<gene>
    <name evidence="1" type="ORF">CPT_Margaery88</name>
</gene>
<accession>A0A0M4R4B1</accession>
<evidence type="ECO:0000313" key="2">
    <source>
        <dbReference type="Proteomes" id="UP000201970"/>
    </source>
</evidence>
<evidence type="ECO:0000313" key="1">
    <source>
        <dbReference type="EMBL" id="ALF01777.1"/>
    </source>
</evidence>
<sequence>MSSINIEKDFVMFVGVQTVKKDIFGKLYLSNDDRNPASFETDEDAYIAKNTSDNEDIRKYARIYNREVTTRLERA</sequence>
<dbReference type="RefSeq" id="YP_009194903.1">
    <property type="nucleotide sequence ID" value="NC_028755.1"/>
</dbReference>
<dbReference type="GeneID" id="26647273"/>
<reference evidence="1 2" key="1">
    <citation type="submission" date="2015-08" db="EMBL/GenBank/DDBJ databases">
        <title>The Complete Genome of Citrobacter freundii Myophage Margaery.</title>
        <authorList>
            <person name="Yi D."/>
            <person name="Cadungog J.N."/>
            <person name="Cahill J.L."/>
            <person name="Rasche E.S."/>
            <person name="Everett G.F.K."/>
        </authorList>
    </citation>
    <scope>NUCLEOTIDE SEQUENCE [LARGE SCALE GENOMIC DNA]</scope>
</reference>
<proteinExistence type="predicted"/>
<keyword evidence="2" id="KW-1185">Reference proteome</keyword>
<dbReference type="EMBL" id="KT381880">
    <property type="protein sequence ID" value="ALF01777.1"/>
    <property type="molecule type" value="Genomic_DNA"/>
</dbReference>